<dbReference type="Pfam" id="PF06764">
    <property type="entry name" value="DUF1223"/>
    <property type="match status" value="1"/>
</dbReference>
<dbReference type="PANTHER" id="PTHR36057">
    <property type="match status" value="1"/>
</dbReference>
<comment type="caution">
    <text evidence="1">The sequence shown here is derived from an EMBL/GenBank/DDBJ whole genome shotgun (WGS) entry which is preliminary data.</text>
</comment>
<dbReference type="PANTHER" id="PTHR36057:SF1">
    <property type="entry name" value="LIPOPROTEIN LIPID ATTACHMENT SITE-LIKE PROTEIN, PUTATIVE (DUF1223)-RELATED"/>
    <property type="match status" value="1"/>
</dbReference>
<dbReference type="AlphaFoldDB" id="A0A2T5VIB4"/>
<dbReference type="EMBL" id="QAYG01000001">
    <property type="protein sequence ID" value="PTW63494.1"/>
    <property type="molecule type" value="Genomic_DNA"/>
</dbReference>
<dbReference type="Proteomes" id="UP000244081">
    <property type="component" value="Unassembled WGS sequence"/>
</dbReference>
<dbReference type="InterPro" id="IPR036249">
    <property type="entry name" value="Thioredoxin-like_sf"/>
</dbReference>
<name>A0A2T5VIB4_9HYPH</name>
<dbReference type="SUPFAM" id="SSF52833">
    <property type="entry name" value="Thioredoxin-like"/>
    <property type="match status" value="1"/>
</dbReference>
<reference evidence="1 2" key="1">
    <citation type="submission" date="2018-04" db="EMBL/GenBank/DDBJ databases">
        <title>Genomic Encyclopedia of Archaeal and Bacterial Type Strains, Phase II (KMG-II): from individual species to whole genera.</title>
        <authorList>
            <person name="Goeker M."/>
        </authorList>
    </citation>
    <scope>NUCLEOTIDE SEQUENCE [LARGE SCALE GENOMIC DNA]</scope>
    <source>
        <strain evidence="1 2">DSM 23382</strain>
    </source>
</reference>
<evidence type="ECO:0000313" key="2">
    <source>
        <dbReference type="Proteomes" id="UP000244081"/>
    </source>
</evidence>
<gene>
    <name evidence="1" type="ORF">C8N35_1011548</name>
</gene>
<protein>
    <submittedName>
        <fullName evidence="1">Uncharacterized protein</fullName>
    </submittedName>
</protein>
<evidence type="ECO:0000313" key="1">
    <source>
        <dbReference type="EMBL" id="PTW63494.1"/>
    </source>
</evidence>
<accession>A0A2T5VIB4</accession>
<sequence>MPGWTNPLSANMRAWSARGLPALGVLTFGLLLAGPAAANPKAVLELFTSQGCSSCPPADELFGKLAQDRDLVVLSLPVNYWDYLGWKDTLASPDNSARQRAYADMRGDRAVYTPQAVINGRRHAVGSDKRAISIAIENSAGLPVDVTAHMSDEALTISVGPGKTPGMMATVWIVLFDRAREVRIKRGENHGHTITYHNVVRRMQAIGMWKGKAASYEMPRGELAKAGSQGCAVLVQGEDKEGRPGPIVGATYLGHDLDKVTAR</sequence>
<keyword evidence="2" id="KW-1185">Reference proteome</keyword>
<proteinExistence type="predicted"/>
<dbReference type="InterPro" id="IPR010634">
    <property type="entry name" value="DUF1223"/>
</dbReference>
<organism evidence="1 2">
    <name type="scientific">Breoghania corrubedonensis</name>
    <dbReference type="NCBI Taxonomy" id="665038"/>
    <lineage>
        <taxon>Bacteria</taxon>
        <taxon>Pseudomonadati</taxon>
        <taxon>Pseudomonadota</taxon>
        <taxon>Alphaproteobacteria</taxon>
        <taxon>Hyphomicrobiales</taxon>
        <taxon>Stappiaceae</taxon>
        <taxon>Breoghania</taxon>
    </lineage>
</organism>